<comment type="caution">
    <text evidence="3">The sequence shown here is derived from an EMBL/GenBank/DDBJ whole genome shotgun (WGS) entry which is preliminary data.</text>
</comment>
<organism evidence="3 4">
    <name type="scientific">Prymnesium parvum</name>
    <name type="common">Toxic golden alga</name>
    <dbReference type="NCBI Taxonomy" id="97485"/>
    <lineage>
        <taxon>Eukaryota</taxon>
        <taxon>Haptista</taxon>
        <taxon>Haptophyta</taxon>
        <taxon>Prymnesiophyceae</taxon>
        <taxon>Prymnesiales</taxon>
        <taxon>Prymnesiaceae</taxon>
        <taxon>Prymnesium</taxon>
    </lineage>
</organism>
<dbReference type="PANTHER" id="PTHR46936">
    <property type="entry name" value="ARABINOSYLTRANSFERASE XEG113"/>
    <property type="match status" value="1"/>
</dbReference>
<feature type="domain" description="Nucleotide-diphospho-sugar transferase" evidence="2">
    <location>
        <begin position="115"/>
        <end position="380"/>
    </location>
</feature>
<keyword evidence="1" id="KW-0175">Coiled coil</keyword>
<evidence type="ECO:0000259" key="2">
    <source>
        <dbReference type="Pfam" id="PF03407"/>
    </source>
</evidence>
<evidence type="ECO:0000256" key="1">
    <source>
        <dbReference type="SAM" id="Coils"/>
    </source>
</evidence>
<protein>
    <recommendedName>
        <fullName evidence="2">Nucleotide-diphospho-sugar transferase domain-containing protein</fullName>
    </recommendedName>
</protein>
<dbReference type="GO" id="GO:0005794">
    <property type="term" value="C:Golgi apparatus"/>
    <property type="evidence" value="ECO:0007669"/>
    <property type="project" value="TreeGrafter"/>
</dbReference>
<dbReference type="InterPro" id="IPR053250">
    <property type="entry name" value="Glycosyltransferase_77"/>
</dbReference>
<evidence type="ECO:0000313" key="3">
    <source>
        <dbReference type="EMBL" id="KAL1495590.1"/>
    </source>
</evidence>
<keyword evidence="4" id="KW-1185">Reference proteome</keyword>
<feature type="coiled-coil region" evidence="1">
    <location>
        <begin position="34"/>
        <end position="61"/>
    </location>
</feature>
<dbReference type="PANTHER" id="PTHR46936:SF1">
    <property type="entry name" value="ARABINOSYLTRANSFERASE XEG113"/>
    <property type="match status" value="1"/>
</dbReference>
<dbReference type="InterPro" id="IPR005069">
    <property type="entry name" value="Nucl-diP-sugar_transferase"/>
</dbReference>
<accession>A0AB34IDJ1</accession>
<dbReference type="EMBL" id="JBGBPQ010000032">
    <property type="protein sequence ID" value="KAL1495590.1"/>
    <property type="molecule type" value="Genomic_DNA"/>
</dbReference>
<sequence length="729" mass="80350">MLRQRVLILAVAAAGALTLLSHRLLFPTAPSDAIANLHARLAEAEARARVAEAAAEALRARLPSASPRAAAFIHSTASLPAAAGGLMMMTYATGGVHEMLSNWVLHVQRLGLPELVAAMDADVLRQCTEQRFHCLDWSHTSTTGDKAYVRGSFGGFRALGVRKLDALLPVLRAGVHVVLSDVDCVWSSTPLPMFHGKVAGFEDFAHADVLLATDCMDPDKDMGGHGCFHDTVDKNTGVLAVRATEAGIRTMEEWRVRLFVGQNDEQDQTTFNDLLDGNGRGHRWGMTREQRAEFAHFAEEWCGARKTLRGFNREWAGAGHTAGSRRIFDVCLPNATKSALVGIFPISEVAGGHTFFIQQLHSPTAKWPMAVHATYQFGDMPDYPFGKRQRFRDWGMWLADAAEELAGETNYLVLEDDAPLEPRKPWTGGMSAEELHVRGRQHVDHLERTRQRLAYGFALGRAINRTVVLPTLWCYCDKFWHRLDRCAIPSAASSQPLPFVCPLDHVLDPALLHGTTAARARRPRGGMLAPRADGPWEEGIPFRGRYWLRQLGAHPRVGMSTATLSVAPPLVPGPANGSAPAVATPRHLFPINPQLLAMTATSPAQTDDVAISRLVHSFVPGADGPHLQLPPASSDAQLRRSLQQYAHVRLLRVSLSDARQLLGCYEKQSAARDMAELARHVFAHEWCYRPYQMTAEWTAVERRGKPRRGTEPWCVWGFSSPEVPPTCKS</sequence>
<dbReference type="AlphaFoldDB" id="A0AB34IDJ1"/>
<dbReference type="Proteomes" id="UP001515480">
    <property type="component" value="Unassembled WGS sequence"/>
</dbReference>
<proteinExistence type="predicted"/>
<dbReference type="GO" id="GO:0052636">
    <property type="term" value="F:arabinosyltransferase activity"/>
    <property type="evidence" value="ECO:0007669"/>
    <property type="project" value="TreeGrafter"/>
</dbReference>
<dbReference type="Pfam" id="PF03407">
    <property type="entry name" value="Nucleotid_trans"/>
    <property type="match status" value="1"/>
</dbReference>
<name>A0AB34IDJ1_PRYPA</name>
<evidence type="ECO:0000313" key="4">
    <source>
        <dbReference type="Proteomes" id="UP001515480"/>
    </source>
</evidence>
<reference evidence="3 4" key="1">
    <citation type="journal article" date="2024" name="Science">
        <title>Giant polyketide synthase enzymes in the biosynthesis of giant marine polyether toxins.</title>
        <authorList>
            <person name="Fallon T.R."/>
            <person name="Shende V.V."/>
            <person name="Wierzbicki I.H."/>
            <person name="Pendleton A.L."/>
            <person name="Watervoot N.F."/>
            <person name="Auber R.P."/>
            <person name="Gonzalez D.J."/>
            <person name="Wisecaver J.H."/>
            <person name="Moore B.S."/>
        </authorList>
    </citation>
    <scope>NUCLEOTIDE SEQUENCE [LARGE SCALE GENOMIC DNA]</scope>
    <source>
        <strain evidence="3 4">12B1</strain>
    </source>
</reference>
<gene>
    <name evidence="3" type="ORF">AB1Y20_016951</name>
</gene>